<accession>A0A7W5BFI4</accession>
<name>A0A7W5BFI4_9BURK</name>
<reference evidence="1 2" key="1">
    <citation type="submission" date="2020-08" db="EMBL/GenBank/DDBJ databases">
        <title>Genomic Encyclopedia of Type Strains, Phase III (KMG-III): the genomes of soil and plant-associated and newly described type strains.</title>
        <authorList>
            <person name="Whitman W."/>
        </authorList>
    </citation>
    <scope>NUCLEOTIDE SEQUENCE [LARGE SCALE GENOMIC DNA]</scope>
    <source>
        <strain evidence="1 2">CECT 8897</strain>
    </source>
</reference>
<dbReference type="EMBL" id="JACHXD010000022">
    <property type="protein sequence ID" value="MBB3121931.1"/>
    <property type="molecule type" value="Genomic_DNA"/>
</dbReference>
<proteinExistence type="predicted"/>
<keyword evidence="2" id="KW-1185">Reference proteome</keyword>
<dbReference type="RefSeq" id="WP_183443616.1">
    <property type="nucleotide sequence ID" value="NZ_JACHXD010000022.1"/>
</dbReference>
<dbReference type="Proteomes" id="UP000541535">
    <property type="component" value="Unassembled WGS sequence"/>
</dbReference>
<evidence type="ECO:0000313" key="1">
    <source>
        <dbReference type="EMBL" id="MBB3121931.1"/>
    </source>
</evidence>
<dbReference type="AlphaFoldDB" id="A0A7W5BFI4"/>
<protein>
    <submittedName>
        <fullName evidence="1">Uncharacterized protein</fullName>
    </submittedName>
</protein>
<gene>
    <name evidence="1" type="ORF">FHS03_005026</name>
</gene>
<organism evidence="1 2">
    <name type="scientific">Pseudoduganella violacea</name>
    <dbReference type="NCBI Taxonomy" id="1715466"/>
    <lineage>
        <taxon>Bacteria</taxon>
        <taxon>Pseudomonadati</taxon>
        <taxon>Pseudomonadota</taxon>
        <taxon>Betaproteobacteria</taxon>
        <taxon>Burkholderiales</taxon>
        <taxon>Oxalobacteraceae</taxon>
        <taxon>Telluria group</taxon>
        <taxon>Pseudoduganella</taxon>
    </lineage>
</organism>
<evidence type="ECO:0000313" key="2">
    <source>
        <dbReference type="Proteomes" id="UP000541535"/>
    </source>
</evidence>
<comment type="caution">
    <text evidence="1">The sequence shown here is derived from an EMBL/GenBank/DDBJ whole genome shotgun (WGS) entry which is preliminary data.</text>
</comment>
<sequence length="77" mass="8890">MSSNQNTVVQSIHRLDRKFDATGGQMHDFYRRQTNGEMPDPNEFIRLLQQQAMIHSAMTAQFGLLQKPLKTVLNETK</sequence>